<dbReference type="Gene3D" id="1.10.10.350">
    <property type="match status" value="1"/>
</dbReference>
<comment type="catalytic activity">
    <reaction evidence="10">
        <text>tRNA(Glu) + L-glutamate + ATP = L-glutamyl-tRNA(Glu) + AMP + diphosphate</text>
        <dbReference type="Rhea" id="RHEA:23540"/>
        <dbReference type="Rhea" id="RHEA-COMP:9663"/>
        <dbReference type="Rhea" id="RHEA-COMP:9680"/>
        <dbReference type="ChEBI" id="CHEBI:29985"/>
        <dbReference type="ChEBI" id="CHEBI:30616"/>
        <dbReference type="ChEBI" id="CHEBI:33019"/>
        <dbReference type="ChEBI" id="CHEBI:78442"/>
        <dbReference type="ChEBI" id="CHEBI:78520"/>
        <dbReference type="ChEBI" id="CHEBI:456215"/>
        <dbReference type="EC" id="6.1.1.17"/>
    </reaction>
</comment>
<dbReference type="Gene3D" id="3.40.50.620">
    <property type="entry name" value="HUPs"/>
    <property type="match status" value="1"/>
</dbReference>
<dbReference type="PANTHER" id="PTHR43311">
    <property type="entry name" value="GLUTAMATE--TRNA LIGASE"/>
    <property type="match status" value="1"/>
</dbReference>
<reference evidence="13 14" key="1">
    <citation type="submission" date="2018-10" db="EMBL/GenBank/DDBJ databases">
        <title>Comparative functional genomics of the obligate endosymbiont Buchnera aphidicola.</title>
        <authorList>
            <person name="Chong R.A."/>
        </authorList>
    </citation>
    <scope>NUCLEOTIDE SEQUENCE [LARGE SCALE GENOMIC DNA]</scope>
    <source>
        <strain evidence="13 14">Tma</strain>
    </source>
</reference>
<dbReference type="Proteomes" id="UP000298603">
    <property type="component" value="Chromosome"/>
</dbReference>
<dbReference type="GO" id="GO:0000049">
    <property type="term" value="F:tRNA binding"/>
    <property type="evidence" value="ECO:0007669"/>
    <property type="project" value="InterPro"/>
</dbReference>
<sequence>MKIKTRFAPSSTGLLHIGNIRTALYSWLFAKRHNGSFVLRIEDTDFIRSNKIYVDNILNTLKWLGIIWDEGPYFQSQRLVFYKNKINEMLDLGCAYKCYCSVNRLNKMRLKQISNGIKPSYDRKCRYDNSSKKGHQEYVIRFKNPLEGNVIFYDQIRGKIIFNNSELDDLIIQRRNGFPTYNFCVVIDDWDMKITHVIRGEDHINNTPRQINILKSLNANIPNYAHVSMVINSNKSNLSKRKKDSSILEYKEQGFFKEAILNYLIKLGWSYKDKEFFSIDEMKKLFSIKNVSKSSSELNLKKLLWMNHHYLNNIPIDLILIKKFKKYLKNFKIKVNKKINLIKIIKLLRNRCNTLQDLVLQSRYFFENVEKFNFILIKKFFSQDSYKIVKIIYQKLYNIKLWNSENIVILFKKISQKYFISLKNIYMSLRIAITGLEESPSINTIMDIIGKNESLKRLKKLLYCLKNYKNMLN</sequence>
<gene>
    <name evidence="10" type="primary">gltX</name>
    <name evidence="13" type="ORF">D9V81_00275</name>
</gene>
<evidence type="ECO:0000256" key="7">
    <source>
        <dbReference type="ARBA" id="ARBA00022840"/>
    </source>
</evidence>
<feature type="binding site" evidence="10">
    <location>
        <position position="240"/>
    </location>
    <ligand>
        <name>ATP</name>
        <dbReference type="ChEBI" id="CHEBI:30616"/>
    </ligand>
</feature>
<comment type="subunit">
    <text evidence="3 10">Monomer.</text>
</comment>
<dbReference type="PROSITE" id="PS00178">
    <property type="entry name" value="AA_TRNA_LIGASE_I"/>
    <property type="match status" value="1"/>
</dbReference>
<keyword evidence="6 10" id="KW-0547">Nucleotide-binding</keyword>
<dbReference type="AlphaFoldDB" id="A0A4D6YCM8"/>
<keyword evidence="8 10" id="KW-0648">Protein biosynthesis</keyword>
<dbReference type="GO" id="GO:0005524">
    <property type="term" value="F:ATP binding"/>
    <property type="evidence" value="ECO:0007669"/>
    <property type="project" value="UniProtKB-UniRule"/>
</dbReference>
<dbReference type="InterPro" id="IPR008925">
    <property type="entry name" value="aa_tRNA-synth_I_cd-bd_sf"/>
</dbReference>
<evidence type="ECO:0000256" key="3">
    <source>
        <dbReference type="ARBA" id="ARBA00011245"/>
    </source>
</evidence>
<evidence type="ECO:0000256" key="4">
    <source>
        <dbReference type="ARBA" id="ARBA00022490"/>
    </source>
</evidence>
<dbReference type="Pfam" id="PF19269">
    <property type="entry name" value="Anticodon_2"/>
    <property type="match status" value="1"/>
</dbReference>
<dbReference type="CDD" id="cd00808">
    <property type="entry name" value="GluRS_core"/>
    <property type="match status" value="1"/>
</dbReference>
<keyword evidence="9 10" id="KW-0030">Aminoacyl-tRNA synthetase</keyword>
<dbReference type="SUPFAM" id="SSF52374">
    <property type="entry name" value="Nucleotidylyl transferase"/>
    <property type="match status" value="1"/>
</dbReference>
<evidence type="ECO:0000256" key="6">
    <source>
        <dbReference type="ARBA" id="ARBA00022741"/>
    </source>
</evidence>
<dbReference type="GO" id="GO:0004818">
    <property type="term" value="F:glutamate-tRNA ligase activity"/>
    <property type="evidence" value="ECO:0007669"/>
    <property type="project" value="UniProtKB-UniRule"/>
</dbReference>
<dbReference type="InterPro" id="IPR000924">
    <property type="entry name" value="Glu/Gln-tRNA-synth"/>
</dbReference>
<dbReference type="EC" id="6.1.1.17" evidence="10"/>
<dbReference type="InterPro" id="IPR045462">
    <property type="entry name" value="aa-tRNA-synth_I_cd-bd"/>
</dbReference>
<evidence type="ECO:0000256" key="9">
    <source>
        <dbReference type="ARBA" id="ARBA00023146"/>
    </source>
</evidence>
<evidence type="ECO:0000259" key="11">
    <source>
        <dbReference type="Pfam" id="PF00749"/>
    </source>
</evidence>
<dbReference type="GO" id="GO:0006424">
    <property type="term" value="P:glutamyl-tRNA aminoacylation"/>
    <property type="evidence" value="ECO:0007669"/>
    <property type="project" value="UniProtKB-UniRule"/>
</dbReference>
<evidence type="ECO:0000256" key="8">
    <source>
        <dbReference type="ARBA" id="ARBA00022917"/>
    </source>
</evidence>
<dbReference type="InterPro" id="IPR049940">
    <property type="entry name" value="GluQ/Sye"/>
</dbReference>
<dbReference type="RefSeq" id="WP_158349325.1">
    <property type="nucleotide sequence ID" value="NZ_CP032996.1"/>
</dbReference>
<dbReference type="InterPro" id="IPR001412">
    <property type="entry name" value="aa-tRNA-synth_I_CS"/>
</dbReference>
<dbReference type="NCBIfam" id="TIGR00464">
    <property type="entry name" value="gltX_bact"/>
    <property type="match status" value="1"/>
</dbReference>
<evidence type="ECO:0000256" key="5">
    <source>
        <dbReference type="ARBA" id="ARBA00022598"/>
    </source>
</evidence>
<evidence type="ECO:0000313" key="13">
    <source>
        <dbReference type="EMBL" id="QCI27059.1"/>
    </source>
</evidence>
<dbReference type="HAMAP" id="MF_00022">
    <property type="entry name" value="Glu_tRNA_synth_type1"/>
    <property type="match status" value="1"/>
</dbReference>
<comment type="subcellular location">
    <subcellularLocation>
        <location evidence="1 10">Cytoplasm</location>
    </subcellularLocation>
</comment>
<keyword evidence="7 10" id="KW-0067">ATP-binding</keyword>
<name>A0A4D6YCM8_9GAMM</name>
<dbReference type="InterPro" id="IPR020751">
    <property type="entry name" value="aa-tRNA-synth_I_codon-bd_sub2"/>
</dbReference>
<evidence type="ECO:0000256" key="2">
    <source>
        <dbReference type="ARBA" id="ARBA00007894"/>
    </source>
</evidence>
<dbReference type="InterPro" id="IPR033910">
    <property type="entry name" value="GluRS_core"/>
</dbReference>
<comment type="similarity">
    <text evidence="2 10">Belongs to the class-I aminoacyl-tRNA synthetase family. Glutamate--tRNA ligase type 1 subfamily.</text>
</comment>
<feature type="domain" description="Aminoacyl-tRNA synthetase class I anticodon-binding" evidence="12">
    <location>
        <begin position="321"/>
        <end position="461"/>
    </location>
</feature>
<keyword evidence="4 10" id="KW-0963">Cytoplasm</keyword>
<keyword evidence="14" id="KW-1185">Reference proteome</keyword>
<keyword evidence="5 10" id="KW-0436">Ligase</keyword>
<dbReference type="GO" id="GO:0008270">
    <property type="term" value="F:zinc ion binding"/>
    <property type="evidence" value="ECO:0007669"/>
    <property type="project" value="InterPro"/>
</dbReference>
<dbReference type="GO" id="GO:0005829">
    <property type="term" value="C:cytosol"/>
    <property type="evidence" value="ECO:0007669"/>
    <property type="project" value="TreeGrafter"/>
</dbReference>
<accession>A0A4D6YCM8</accession>
<dbReference type="FunFam" id="3.40.50.620:FF:000007">
    <property type="entry name" value="Glutamate--tRNA ligase"/>
    <property type="match status" value="1"/>
</dbReference>
<evidence type="ECO:0000313" key="14">
    <source>
        <dbReference type="Proteomes" id="UP000298603"/>
    </source>
</evidence>
<proteinExistence type="inferred from homology"/>
<dbReference type="Pfam" id="PF00749">
    <property type="entry name" value="tRNA-synt_1c"/>
    <property type="match status" value="1"/>
</dbReference>
<dbReference type="InterPro" id="IPR020058">
    <property type="entry name" value="Glu/Gln-tRNA-synth_Ib_cat-dom"/>
</dbReference>
<evidence type="ECO:0000259" key="12">
    <source>
        <dbReference type="Pfam" id="PF19269"/>
    </source>
</evidence>
<dbReference type="PRINTS" id="PR00987">
    <property type="entry name" value="TRNASYNTHGLU"/>
</dbReference>
<dbReference type="InterPro" id="IPR014729">
    <property type="entry name" value="Rossmann-like_a/b/a_fold"/>
</dbReference>
<dbReference type="InterPro" id="IPR004527">
    <property type="entry name" value="Glu-tRNA-ligase_bac/mito"/>
</dbReference>
<evidence type="ECO:0000256" key="1">
    <source>
        <dbReference type="ARBA" id="ARBA00004496"/>
    </source>
</evidence>
<dbReference type="SUPFAM" id="SSF48163">
    <property type="entry name" value="An anticodon-binding domain of class I aminoacyl-tRNA synthetases"/>
    <property type="match status" value="1"/>
</dbReference>
<feature type="domain" description="Glutamyl/glutaminyl-tRNA synthetase class Ib catalytic" evidence="11">
    <location>
        <begin position="2"/>
        <end position="305"/>
    </location>
</feature>
<comment type="caution">
    <text evidence="10">Lacks conserved residue(s) required for the propagation of feature annotation.</text>
</comment>
<organism evidence="13 14">
    <name type="scientific">Buchnera aphidicola</name>
    <name type="common">Therioaphis trifolii</name>
    <dbReference type="NCBI Taxonomy" id="1241884"/>
    <lineage>
        <taxon>Bacteria</taxon>
        <taxon>Pseudomonadati</taxon>
        <taxon>Pseudomonadota</taxon>
        <taxon>Gammaproteobacteria</taxon>
        <taxon>Enterobacterales</taxon>
        <taxon>Erwiniaceae</taxon>
        <taxon>Buchnera</taxon>
    </lineage>
</organism>
<protein>
    <recommendedName>
        <fullName evidence="10">Glutamate--tRNA ligase</fullName>
        <ecNumber evidence="10">6.1.1.17</ecNumber>
    </recommendedName>
    <alternativeName>
        <fullName evidence="10">Glutamyl-tRNA synthetase</fullName>
        <shortName evidence="10">GluRS</shortName>
    </alternativeName>
</protein>
<evidence type="ECO:0000256" key="10">
    <source>
        <dbReference type="HAMAP-Rule" id="MF_00022"/>
    </source>
</evidence>
<dbReference type="EMBL" id="CP032996">
    <property type="protein sequence ID" value="QCI27059.1"/>
    <property type="molecule type" value="Genomic_DNA"/>
</dbReference>
<dbReference type="PANTHER" id="PTHR43311:SF2">
    <property type="entry name" value="GLUTAMATE--TRNA LIGASE, MITOCHONDRIAL-RELATED"/>
    <property type="match status" value="1"/>
</dbReference>
<comment type="function">
    <text evidence="10">Catalyzes the attachment of glutamate to tRNA(Glu) in a two-step reaction: glutamate is first activated by ATP to form Glu-AMP and then transferred to the acceptor end of tRNA(Glu).</text>
</comment>
<dbReference type="OrthoDB" id="9807503at2"/>
<feature type="short sequence motif" description="'KMSKS' region" evidence="10">
    <location>
        <begin position="237"/>
        <end position="241"/>
    </location>
</feature>